<dbReference type="Pfam" id="PF13302">
    <property type="entry name" value="Acetyltransf_3"/>
    <property type="match status" value="1"/>
</dbReference>
<feature type="domain" description="N-acetyltransferase" evidence="1">
    <location>
        <begin position="20"/>
        <end position="186"/>
    </location>
</feature>
<dbReference type="Proteomes" id="UP000487350">
    <property type="component" value="Unassembled WGS sequence"/>
</dbReference>
<proteinExistence type="predicted"/>
<dbReference type="EMBL" id="WJBU01000009">
    <property type="protein sequence ID" value="MRD47549.1"/>
    <property type="molecule type" value="Genomic_DNA"/>
</dbReference>
<dbReference type="InterPro" id="IPR051908">
    <property type="entry name" value="Ribosomal_N-acetyltransferase"/>
</dbReference>
<sequence>MTDIDPILIDLPASIDTARLHMRPPQPGDGAALHAALVESLAELRRFLGSLPWVEREQTLESAELWCRTANANFLTRKDLPFLLIEKASGDIVGASGLHRTVWTTPKTEVGYWGRTSRNGQGFVTEGVMALCQYAFEHIRAVRIELVTDEENTSSRKVAQRCGFTLEATQRFERRDPAGTLRNTCRYARWPTTG</sequence>
<dbReference type="SUPFAM" id="SSF55729">
    <property type="entry name" value="Acyl-CoA N-acyltransferases (Nat)"/>
    <property type="match status" value="1"/>
</dbReference>
<dbReference type="GO" id="GO:1990189">
    <property type="term" value="F:protein N-terminal-serine acetyltransferase activity"/>
    <property type="evidence" value="ECO:0007669"/>
    <property type="project" value="TreeGrafter"/>
</dbReference>
<gene>
    <name evidence="2" type="ORF">GHT07_09685</name>
</gene>
<dbReference type="InterPro" id="IPR016181">
    <property type="entry name" value="Acyl_CoA_acyltransferase"/>
</dbReference>
<dbReference type="AlphaFoldDB" id="A0A844B7B7"/>
<dbReference type="PROSITE" id="PS51186">
    <property type="entry name" value="GNAT"/>
    <property type="match status" value="1"/>
</dbReference>
<keyword evidence="2" id="KW-0808">Transferase</keyword>
<name>A0A844B7B7_9BURK</name>
<evidence type="ECO:0000259" key="1">
    <source>
        <dbReference type="PROSITE" id="PS51186"/>
    </source>
</evidence>
<protein>
    <submittedName>
        <fullName evidence="2">GNAT family N-acetyltransferase</fullName>
    </submittedName>
</protein>
<dbReference type="PANTHER" id="PTHR43441">
    <property type="entry name" value="RIBOSOMAL-PROTEIN-SERINE ACETYLTRANSFERASE"/>
    <property type="match status" value="1"/>
</dbReference>
<comment type="caution">
    <text evidence="2">The sequence shown here is derived from an EMBL/GenBank/DDBJ whole genome shotgun (WGS) entry which is preliminary data.</text>
</comment>
<organism evidence="2 3">
    <name type="scientific">Caenimonas koreensis DSM 17982</name>
    <dbReference type="NCBI Taxonomy" id="1121255"/>
    <lineage>
        <taxon>Bacteria</taxon>
        <taxon>Pseudomonadati</taxon>
        <taxon>Pseudomonadota</taxon>
        <taxon>Betaproteobacteria</taxon>
        <taxon>Burkholderiales</taxon>
        <taxon>Comamonadaceae</taxon>
        <taxon>Caenimonas</taxon>
    </lineage>
</organism>
<dbReference type="Gene3D" id="3.40.630.30">
    <property type="match status" value="1"/>
</dbReference>
<dbReference type="OrthoDB" id="5191051at2"/>
<evidence type="ECO:0000313" key="2">
    <source>
        <dbReference type="EMBL" id="MRD47549.1"/>
    </source>
</evidence>
<reference evidence="2 3" key="1">
    <citation type="submission" date="2019-11" db="EMBL/GenBank/DDBJ databases">
        <title>Caenimonas koreensis gen. nov., sp. nov., isolated from activated sludge.</title>
        <authorList>
            <person name="Seung H.R."/>
        </authorList>
    </citation>
    <scope>NUCLEOTIDE SEQUENCE [LARGE SCALE GENOMIC DNA]</scope>
    <source>
        <strain evidence="2 3">EMB320</strain>
    </source>
</reference>
<evidence type="ECO:0000313" key="3">
    <source>
        <dbReference type="Proteomes" id="UP000487350"/>
    </source>
</evidence>
<accession>A0A844B7B7</accession>
<dbReference type="GO" id="GO:0008999">
    <property type="term" value="F:protein-N-terminal-alanine acetyltransferase activity"/>
    <property type="evidence" value="ECO:0007669"/>
    <property type="project" value="TreeGrafter"/>
</dbReference>
<dbReference type="PANTHER" id="PTHR43441:SF3">
    <property type="entry name" value="ACETYLTRANSFERASE"/>
    <property type="match status" value="1"/>
</dbReference>
<keyword evidence="3" id="KW-1185">Reference proteome</keyword>
<dbReference type="GO" id="GO:0005737">
    <property type="term" value="C:cytoplasm"/>
    <property type="evidence" value="ECO:0007669"/>
    <property type="project" value="TreeGrafter"/>
</dbReference>
<dbReference type="InterPro" id="IPR000182">
    <property type="entry name" value="GNAT_dom"/>
</dbReference>
<dbReference type="RefSeq" id="WP_153584884.1">
    <property type="nucleotide sequence ID" value="NZ_WJBU01000009.1"/>
</dbReference>